<evidence type="ECO:0000313" key="2">
    <source>
        <dbReference type="EMBL" id="SOQ39274.1"/>
    </source>
</evidence>
<accession>A0A2H1VGC2</accession>
<gene>
    <name evidence="2" type="ORF">SFRICE_001584</name>
</gene>
<keyword evidence="1" id="KW-0732">Signal</keyword>
<name>A0A2H1VGC2_SPOFR</name>
<dbReference type="EMBL" id="ODYU01002150">
    <property type="protein sequence ID" value="SOQ39274.1"/>
    <property type="molecule type" value="Genomic_DNA"/>
</dbReference>
<proteinExistence type="predicted"/>
<reference evidence="2" key="1">
    <citation type="submission" date="2016-07" db="EMBL/GenBank/DDBJ databases">
        <authorList>
            <person name="Bretaudeau A."/>
        </authorList>
    </citation>
    <scope>NUCLEOTIDE SEQUENCE</scope>
    <source>
        <strain evidence="2">Rice</strain>
        <tissue evidence="2">Whole body</tissue>
    </source>
</reference>
<protein>
    <submittedName>
        <fullName evidence="2">SFRICE_001584</fullName>
    </submittedName>
</protein>
<organism evidence="2">
    <name type="scientific">Spodoptera frugiperda</name>
    <name type="common">Fall armyworm</name>
    <dbReference type="NCBI Taxonomy" id="7108"/>
    <lineage>
        <taxon>Eukaryota</taxon>
        <taxon>Metazoa</taxon>
        <taxon>Ecdysozoa</taxon>
        <taxon>Arthropoda</taxon>
        <taxon>Hexapoda</taxon>
        <taxon>Insecta</taxon>
        <taxon>Pterygota</taxon>
        <taxon>Neoptera</taxon>
        <taxon>Endopterygota</taxon>
        <taxon>Lepidoptera</taxon>
        <taxon>Glossata</taxon>
        <taxon>Ditrysia</taxon>
        <taxon>Noctuoidea</taxon>
        <taxon>Noctuidae</taxon>
        <taxon>Amphipyrinae</taxon>
        <taxon>Spodoptera</taxon>
    </lineage>
</organism>
<dbReference type="AlphaFoldDB" id="A0A2H1VGC2"/>
<sequence>MAVKECCCDKLSPNKKSIFGLRMRSQILYLLLGSCLLAVASAAEPEGTCANVKTIFEKNGMLTAVDLQAQPNSGTVFFFEKLPDKY</sequence>
<dbReference type="PROSITE" id="PS51257">
    <property type="entry name" value="PROKAR_LIPOPROTEIN"/>
    <property type="match status" value="1"/>
</dbReference>
<evidence type="ECO:0000256" key="1">
    <source>
        <dbReference type="SAM" id="SignalP"/>
    </source>
</evidence>
<dbReference type="OrthoDB" id="10010764at2759"/>
<feature type="chain" id="PRO_5013803089" evidence="1">
    <location>
        <begin position="43"/>
        <end position="86"/>
    </location>
</feature>
<feature type="signal peptide" evidence="1">
    <location>
        <begin position="1"/>
        <end position="42"/>
    </location>
</feature>